<sequence>MKFVGRLAGVLVLSLLALLLCVSPASAKPDDDLDETRGVCATGNGTTDYQYLPVERWSGATQQLHVRSGGGTPFDLAPFQRQMQGSTFAAGDFLYSVTTKFVMWSTEFCPLASVGATIDNAAAQFGRSLLGSPLLAGVVALAVAGLLIQGLRRESGWMARLLVKMVIVGVLVMMVVGASGSRVDSSGNFEPGEGSPGWFATMIDEAITEIAAAPAAALNTPRVDDGVGVDTDQLSCGAYVNALRKGYDASVQRGGTLIDAKSIPAQTVSNLWQVSGYRAWSVGQFGRDNLNGQNRVACRMLDHNAGIPAGVQTYVVEGQGVTENESVATRADVMSRVPEQRVPITQAKVNPSAPAWKPLNRQEQDQAWIAWAACVPRDGLLENLDKRDGWHTPRGQEWLIKSKSDRAGAAEGESEAFDRACFDFFNNDGDEVNDIFDWGDGDGELKKVAGEMPASIYDFISSLHGTNQVASSSAVIGYMLSAIGVAAVFGTLGAVIMILKAVAAFMLLSVIFVAVLCLLPRGDNHRLIRFVKIYVGLSLTAAFAIFIMSLVTLFTNVILNIIRNFAGPNSDMTLILGGLAPVMAAIALHFAFQKAGMPSPMSVRGAMAWGGALSGGAGLGAIRTGGQQLLDGARGLLNRGRGRGSDGENADGRAGRNLGKRNSELATTQAIPPKRQPGVNGADMNSPESILNDPNSTPAQRAEANRRRRAAAASASRNSPGDGTTAAAASSQPKVGAVPRSLEKPSSLHGATPAQVRALVPQSWIGKPLKKGVGERFLNPQRPGESVSIEEGWPGHPDPLHSGPYVKISRNGSIQRVPLQGNPLLRETS</sequence>
<feature type="transmembrane region" description="Helical" evidence="2">
    <location>
        <begin position="533"/>
        <end position="562"/>
    </location>
</feature>
<proteinExistence type="predicted"/>
<keyword evidence="5" id="KW-1185">Reference proteome</keyword>
<feature type="region of interest" description="Disordered" evidence="1">
    <location>
        <begin position="635"/>
        <end position="754"/>
    </location>
</feature>
<feature type="compositionally biased region" description="Polar residues" evidence="1">
    <location>
        <begin position="686"/>
        <end position="698"/>
    </location>
</feature>
<accession>A0A7Y9IDE7</accession>
<feature type="transmembrane region" description="Helical" evidence="2">
    <location>
        <begin position="502"/>
        <end position="521"/>
    </location>
</feature>
<evidence type="ECO:0000256" key="2">
    <source>
        <dbReference type="SAM" id="Phobius"/>
    </source>
</evidence>
<dbReference type="EMBL" id="JACCBU010000001">
    <property type="protein sequence ID" value="NYE74680.1"/>
    <property type="molecule type" value="Genomic_DNA"/>
</dbReference>
<keyword evidence="2" id="KW-1133">Transmembrane helix</keyword>
<feature type="transmembrane region" description="Helical" evidence="2">
    <location>
        <begin position="161"/>
        <end position="180"/>
    </location>
</feature>
<evidence type="ECO:0000256" key="3">
    <source>
        <dbReference type="SAM" id="SignalP"/>
    </source>
</evidence>
<feature type="transmembrane region" description="Helical" evidence="2">
    <location>
        <begin position="475"/>
        <end position="495"/>
    </location>
</feature>
<protein>
    <recommendedName>
        <fullName evidence="6">TrbL/VirB6 plasmid conjugal transfer protein</fullName>
    </recommendedName>
</protein>
<reference evidence="4 5" key="1">
    <citation type="submission" date="2020-07" db="EMBL/GenBank/DDBJ databases">
        <title>Sequencing the genomes of 1000 actinobacteria strains.</title>
        <authorList>
            <person name="Klenk H.-P."/>
        </authorList>
    </citation>
    <scope>NUCLEOTIDE SEQUENCE [LARGE SCALE GENOMIC DNA]</scope>
    <source>
        <strain evidence="4 5">DSM 22083</strain>
    </source>
</reference>
<feature type="signal peptide" evidence="3">
    <location>
        <begin position="1"/>
        <end position="27"/>
    </location>
</feature>
<organism evidence="4 5">
    <name type="scientific">Microlunatus parietis</name>
    <dbReference type="NCBI Taxonomy" id="682979"/>
    <lineage>
        <taxon>Bacteria</taxon>
        <taxon>Bacillati</taxon>
        <taxon>Actinomycetota</taxon>
        <taxon>Actinomycetes</taxon>
        <taxon>Propionibacteriales</taxon>
        <taxon>Propionibacteriaceae</taxon>
        <taxon>Microlunatus</taxon>
    </lineage>
</organism>
<feature type="compositionally biased region" description="Basic and acidic residues" evidence="1">
    <location>
        <begin position="643"/>
        <end position="654"/>
    </location>
</feature>
<evidence type="ECO:0000313" key="5">
    <source>
        <dbReference type="Proteomes" id="UP000569914"/>
    </source>
</evidence>
<feature type="region of interest" description="Disordered" evidence="1">
    <location>
        <begin position="774"/>
        <end position="805"/>
    </location>
</feature>
<dbReference type="AlphaFoldDB" id="A0A7Y9IDE7"/>
<evidence type="ECO:0000256" key="1">
    <source>
        <dbReference type="SAM" id="MobiDB-lite"/>
    </source>
</evidence>
<keyword evidence="2" id="KW-0472">Membrane</keyword>
<keyword evidence="3" id="KW-0732">Signal</keyword>
<feature type="chain" id="PRO_5030763255" description="TrbL/VirB6 plasmid conjugal transfer protein" evidence="3">
    <location>
        <begin position="28"/>
        <end position="829"/>
    </location>
</feature>
<keyword evidence="2" id="KW-0812">Transmembrane</keyword>
<evidence type="ECO:0000313" key="4">
    <source>
        <dbReference type="EMBL" id="NYE74680.1"/>
    </source>
</evidence>
<name>A0A7Y9IDE7_9ACTN</name>
<feature type="transmembrane region" description="Helical" evidence="2">
    <location>
        <begin position="129"/>
        <end position="149"/>
    </location>
</feature>
<evidence type="ECO:0008006" key="6">
    <source>
        <dbReference type="Google" id="ProtNLM"/>
    </source>
</evidence>
<comment type="caution">
    <text evidence="4">The sequence shown here is derived from an EMBL/GenBank/DDBJ whole genome shotgun (WGS) entry which is preliminary data.</text>
</comment>
<dbReference type="Proteomes" id="UP000569914">
    <property type="component" value="Unassembled WGS sequence"/>
</dbReference>
<gene>
    <name evidence="4" type="ORF">BKA15_006009</name>
</gene>
<feature type="transmembrane region" description="Helical" evidence="2">
    <location>
        <begin position="574"/>
        <end position="592"/>
    </location>
</feature>